<comment type="function">
    <text evidence="1 11">Assembles around the rod to form the L-ring and probably protects the motor/basal body from shearing forces during rotation.</text>
</comment>
<dbReference type="PANTHER" id="PTHR34933:SF1">
    <property type="entry name" value="FLAGELLAR L-RING PROTEIN"/>
    <property type="match status" value="1"/>
</dbReference>
<proteinExistence type="inferred from homology"/>
<keyword evidence="8 11" id="KW-0975">Bacterial flagellum</keyword>
<comment type="similarity">
    <text evidence="3 11">Belongs to the FlgH family.</text>
</comment>
<evidence type="ECO:0000256" key="5">
    <source>
        <dbReference type="ARBA" id="ARBA00022729"/>
    </source>
</evidence>
<dbReference type="EMBL" id="JARJJS010000002">
    <property type="protein sequence ID" value="MDF4025138.1"/>
    <property type="molecule type" value="Genomic_DNA"/>
</dbReference>
<evidence type="ECO:0000256" key="8">
    <source>
        <dbReference type="ARBA" id="ARBA00023143"/>
    </source>
</evidence>
<keyword evidence="13" id="KW-0966">Cell projection</keyword>
<evidence type="ECO:0000256" key="12">
    <source>
        <dbReference type="SAM" id="SignalP"/>
    </source>
</evidence>
<dbReference type="NCBIfam" id="NF001304">
    <property type="entry name" value="PRK00249.1-4"/>
    <property type="match status" value="1"/>
</dbReference>
<evidence type="ECO:0000313" key="14">
    <source>
        <dbReference type="Proteomes" id="UP001528850"/>
    </source>
</evidence>
<evidence type="ECO:0000313" key="13">
    <source>
        <dbReference type="EMBL" id="MDF4025138.1"/>
    </source>
</evidence>
<gene>
    <name evidence="11 13" type="primary">flgH</name>
    <name evidence="13" type="ORF">P3W24_09205</name>
</gene>
<evidence type="ECO:0000256" key="9">
    <source>
        <dbReference type="ARBA" id="ARBA00023237"/>
    </source>
</evidence>
<evidence type="ECO:0000256" key="3">
    <source>
        <dbReference type="ARBA" id="ARBA00006929"/>
    </source>
</evidence>
<evidence type="ECO:0000256" key="10">
    <source>
        <dbReference type="ARBA" id="ARBA00023288"/>
    </source>
</evidence>
<keyword evidence="14" id="KW-1185">Reference proteome</keyword>
<dbReference type="PROSITE" id="PS51257">
    <property type="entry name" value="PROKAR_LIPOPROTEIN"/>
    <property type="match status" value="1"/>
</dbReference>
<comment type="subunit">
    <text evidence="4 11">The basal body constitutes a major portion of the flagellar organelle and consists of four rings (L,P,S, and M) mounted on a central rod.</text>
</comment>
<evidence type="ECO:0000256" key="11">
    <source>
        <dbReference type="HAMAP-Rule" id="MF_00415"/>
    </source>
</evidence>
<keyword evidence="13" id="KW-0969">Cilium</keyword>
<name>A0ABT6BB79_9GAMM</name>
<keyword evidence="10 11" id="KW-0449">Lipoprotein</keyword>
<keyword evidence="6 11" id="KW-0472">Membrane</keyword>
<organism evidence="13 14">
    <name type="scientific">Luteibacter sahnii</name>
    <dbReference type="NCBI Taxonomy" id="3021977"/>
    <lineage>
        <taxon>Bacteria</taxon>
        <taxon>Pseudomonadati</taxon>
        <taxon>Pseudomonadota</taxon>
        <taxon>Gammaproteobacteria</taxon>
        <taxon>Lysobacterales</taxon>
        <taxon>Rhodanobacteraceae</taxon>
        <taxon>Luteibacter</taxon>
    </lineage>
</organism>
<feature type="chain" id="PRO_5045171972" description="Flagellar L-ring protein" evidence="12">
    <location>
        <begin position="28"/>
        <end position="229"/>
    </location>
</feature>
<sequence>MTAMNRLLARLSAAALPLALLAGCAMVPPTPRPMYSATMPDEPVAPAQPTGSIYADQQSMELFADPRAHRTGDILTITLVESTQASKKAATSTNKKNGSNIASPTLLGQGLRIGGKTADSALSSNNAFAGDGSSSQSNQLSGEITVTVSRRLSNGALMVQGEKWLTINQGEELVRISGIVRPQDIGSDNVVPSSRVADARIEYVGKGTLADSNTRGWLSRFFDSKWMPY</sequence>
<reference evidence="13 14" key="1">
    <citation type="journal article" date="2024" name="Curr. Microbiol.">
        <title>Luteibacter sahnii sp. nov., A Novel Yellow-Colored Xanthomonadin Pigment Producing Probiotic Bacterium from Healthy Rice Seed Microbiome.</title>
        <authorList>
            <person name="Jaiswal G."/>
            <person name="Rana R."/>
            <person name="Nayak P.K."/>
            <person name="Chouhan R."/>
            <person name="Gandhi S.G."/>
            <person name="Patel H.K."/>
            <person name="Patil P.B."/>
        </authorList>
    </citation>
    <scope>NUCLEOTIDE SEQUENCE [LARGE SCALE GENOMIC DNA]</scope>
    <source>
        <strain evidence="13 14">PPL201</strain>
    </source>
</reference>
<dbReference type="PANTHER" id="PTHR34933">
    <property type="entry name" value="FLAGELLAR L-RING PROTEIN"/>
    <property type="match status" value="1"/>
</dbReference>
<keyword evidence="7" id="KW-0564">Palmitate</keyword>
<comment type="caution">
    <text evidence="13">The sequence shown here is derived from an EMBL/GenBank/DDBJ whole genome shotgun (WGS) entry which is preliminary data.</text>
</comment>
<feature type="signal peptide" evidence="12">
    <location>
        <begin position="1"/>
        <end position="27"/>
    </location>
</feature>
<keyword evidence="9 11" id="KW-0998">Cell outer membrane</keyword>
<protein>
    <recommendedName>
        <fullName evidence="11">Flagellar L-ring protein</fullName>
    </recommendedName>
    <alternativeName>
        <fullName evidence="11">Basal body L-ring protein</fullName>
    </alternativeName>
</protein>
<dbReference type="Proteomes" id="UP001528850">
    <property type="component" value="Unassembled WGS sequence"/>
</dbReference>
<dbReference type="Pfam" id="PF02107">
    <property type="entry name" value="FlgH"/>
    <property type="match status" value="1"/>
</dbReference>
<dbReference type="HAMAP" id="MF_00415">
    <property type="entry name" value="FlgH"/>
    <property type="match status" value="1"/>
</dbReference>
<accession>A0ABT6BB79</accession>
<keyword evidence="13" id="KW-0282">Flagellum</keyword>
<evidence type="ECO:0000256" key="2">
    <source>
        <dbReference type="ARBA" id="ARBA00004635"/>
    </source>
</evidence>
<comment type="subcellular location">
    <subcellularLocation>
        <location evidence="11">Cell outer membrane</location>
        <topology evidence="11">Lipid-anchor</topology>
    </subcellularLocation>
    <subcellularLocation>
        <location evidence="11">Bacterial flagellum basal body</location>
    </subcellularLocation>
    <subcellularLocation>
        <location evidence="2">Membrane</location>
        <topology evidence="2">Lipid-anchor</topology>
    </subcellularLocation>
</comment>
<dbReference type="InterPro" id="IPR000527">
    <property type="entry name" value="Flag_Lring"/>
</dbReference>
<evidence type="ECO:0000256" key="7">
    <source>
        <dbReference type="ARBA" id="ARBA00023139"/>
    </source>
</evidence>
<evidence type="ECO:0000256" key="1">
    <source>
        <dbReference type="ARBA" id="ARBA00002591"/>
    </source>
</evidence>
<dbReference type="PRINTS" id="PR01008">
    <property type="entry name" value="FLGLRINGFLGH"/>
</dbReference>
<evidence type="ECO:0000256" key="6">
    <source>
        <dbReference type="ARBA" id="ARBA00023136"/>
    </source>
</evidence>
<keyword evidence="5 11" id="KW-0732">Signal</keyword>
<evidence type="ECO:0000256" key="4">
    <source>
        <dbReference type="ARBA" id="ARBA00011439"/>
    </source>
</evidence>